<feature type="compositionally biased region" description="Basic and acidic residues" evidence="4">
    <location>
        <begin position="405"/>
        <end position="423"/>
    </location>
</feature>
<evidence type="ECO:0000313" key="6">
    <source>
        <dbReference type="Proteomes" id="UP000007431"/>
    </source>
</evidence>
<dbReference type="InterPro" id="IPR011990">
    <property type="entry name" value="TPR-like_helical_dom_sf"/>
</dbReference>
<dbReference type="SUPFAM" id="SSF48452">
    <property type="entry name" value="TPR-like"/>
    <property type="match status" value="1"/>
</dbReference>
<accession>D8PPC5</accession>
<dbReference type="OMA" id="RDEMACR"/>
<dbReference type="InterPro" id="IPR013633">
    <property type="entry name" value="NRDE-2"/>
</dbReference>
<protein>
    <recommendedName>
        <fullName evidence="7">Suppressor of forked domain-containing protein</fullName>
    </recommendedName>
</protein>
<dbReference type="AlphaFoldDB" id="D8PPC5"/>
<name>D8PPC5_SCHCM</name>
<dbReference type="EMBL" id="GL377302">
    <property type="protein sequence ID" value="EFJ03668.1"/>
    <property type="molecule type" value="Genomic_DNA"/>
</dbReference>
<dbReference type="GO" id="GO:0071013">
    <property type="term" value="C:catalytic step 2 spliceosome"/>
    <property type="evidence" value="ECO:0007669"/>
    <property type="project" value="TreeGrafter"/>
</dbReference>
<dbReference type="HOGENOM" id="CLU_715759_0_0_1"/>
<dbReference type="eggNOG" id="KOG1972">
    <property type="taxonomic scope" value="Eukaryota"/>
</dbReference>
<dbReference type="GeneID" id="9589899"/>
<organism evidence="6">
    <name type="scientific">Schizophyllum commune (strain H4-8 / FGSC 9210)</name>
    <name type="common">Split gill fungus</name>
    <dbReference type="NCBI Taxonomy" id="578458"/>
    <lineage>
        <taxon>Eukaryota</taxon>
        <taxon>Fungi</taxon>
        <taxon>Dikarya</taxon>
        <taxon>Basidiomycota</taxon>
        <taxon>Agaricomycotina</taxon>
        <taxon>Agaricomycetes</taxon>
        <taxon>Agaricomycetidae</taxon>
        <taxon>Agaricales</taxon>
        <taxon>Schizophyllaceae</taxon>
        <taxon>Schizophyllum</taxon>
    </lineage>
</organism>
<evidence type="ECO:0008006" key="7">
    <source>
        <dbReference type="Google" id="ProtNLM"/>
    </source>
</evidence>
<evidence type="ECO:0000313" key="5">
    <source>
        <dbReference type="EMBL" id="EFJ03668.1"/>
    </source>
</evidence>
<dbReference type="OrthoDB" id="297219at2759"/>
<dbReference type="KEGG" id="scm:SCHCO_02611948"/>
<dbReference type="PANTHER" id="PTHR13471">
    <property type="entry name" value="TETRATRICOPEPTIDE-LIKE HELICAL"/>
    <property type="match status" value="1"/>
</dbReference>
<evidence type="ECO:0000256" key="4">
    <source>
        <dbReference type="SAM" id="MobiDB-lite"/>
    </source>
</evidence>
<dbReference type="GO" id="GO:0031048">
    <property type="term" value="P:regulatory ncRNA-mediated heterochromatin formation"/>
    <property type="evidence" value="ECO:0007669"/>
    <property type="project" value="TreeGrafter"/>
</dbReference>
<comment type="subcellular location">
    <subcellularLocation>
        <location evidence="1">Nucleus</location>
    </subcellularLocation>
</comment>
<evidence type="ECO:0000256" key="2">
    <source>
        <dbReference type="ARBA" id="ARBA00009265"/>
    </source>
</evidence>
<reference evidence="5 6" key="1">
    <citation type="journal article" date="2010" name="Nat. Biotechnol.">
        <title>Genome sequence of the model mushroom Schizophyllum commune.</title>
        <authorList>
            <person name="Ohm R.A."/>
            <person name="de Jong J.F."/>
            <person name="Lugones L.G."/>
            <person name="Aerts A."/>
            <person name="Kothe E."/>
            <person name="Stajich J.E."/>
            <person name="de Vries R.P."/>
            <person name="Record E."/>
            <person name="Levasseur A."/>
            <person name="Baker S.E."/>
            <person name="Bartholomew K.A."/>
            <person name="Coutinho P.M."/>
            <person name="Erdmann S."/>
            <person name="Fowler T.J."/>
            <person name="Gathman A.C."/>
            <person name="Lombard V."/>
            <person name="Henrissat B."/>
            <person name="Knabe N."/>
            <person name="Kuees U."/>
            <person name="Lilly W.W."/>
            <person name="Lindquist E."/>
            <person name="Lucas S."/>
            <person name="Magnuson J.K."/>
            <person name="Piumi F."/>
            <person name="Raudaskoski M."/>
            <person name="Salamov A."/>
            <person name="Schmutz J."/>
            <person name="Schwarze F.W.M.R."/>
            <person name="vanKuyk P.A."/>
            <person name="Horton J.S."/>
            <person name="Grigoriev I.V."/>
            <person name="Woesten H.A.B."/>
        </authorList>
    </citation>
    <scope>NUCLEOTIDE SEQUENCE [LARGE SCALE GENOMIC DNA]</scope>
    <source>
        <strain evidence="6">H4-8 / FGSC 9210</strain>
    </source>
</reference>
<sequence>MLWRSEDVEDAREEVVRTVFAQMRKGQGDEEWDALALSFEVALGQWKSATRLSRTFLSSARDSLPHWCMHAQLERLRGRLDDARKVYNTVLIASRPANNEPGAAQLWSDWAEMEWLDGKPEEAINIIMKAANVEGQGGIAILRARRNLDEAIKTAPSSDRWKDREAWVKMLALFELLSAKALPAALAVFDAHAPASGLARESMAVAALMVIYRHSIVLRTPTPPAILRERARAALDEFPSNSVVLAMVLEAEKGQAIAGYLRDLRGEGHQAKDVTRRVMDVWVGGWNGRWQLEAERTRTGLTMAVERSRTKGCAMLWRLFIELELRSGDFQSAKRLLYRAVRECPFAKELYMMAFDALRSAFSARELAELGDLMAERDIRMRRGLDEIEVVGAEESSSSESESDGGDRELEQQAREYRRLMPY</sequence>
<keyword evidence="3" id="KW-0539">Nucleus</keyword>
<dbReference type="Proteomes" id="UP000007431">
    <property type="component" value="Unassembled WGS sequence"/>
</dbReference>
<dbReference type="VEuPathDB" id="FungiDB:SCHCODRAFT_02611948"/>
<evidence type="ECO:0000256" key="3">
    <source>
        <dbReference type="ARBA" id="ARBA00023242"/>
    </source>
</evidence>
<gene>
    <name evidence="5" type="ORF">SCHCODRAFT_80745</name>
</gene>
<dbReference type="GO" id="GO:1902369">
    <property type="term" value="P:negative regulation of RNA catabolic process"/>
    <property type="evidence" value="ECO:0007669"/>
    <property type="project" value="TreeGrafter"/>
</dbReference>
<dbReference type="Gene3D" id="1.25.40.10">
    <property type="entry name" value="Tetratricopeptide repeat domain"/>
    <property type="match status" value="2"/>
</dbReference>
<dbReference type="PANTHER" id="PTHR13471:SF0">
    <property type="entry name" value="NUCLEAR EXOSOME REGULATOR NRDE2"/>
    <property type="match status" value="1"/>
</dbReference>
<feature type="region of interest" description="Disordered" evidence="4">
    <location>
        <begin position="391"/>
        <end position="423"/>
    </location>
</feature>
<proteinExistence type="inferred from homology"/>
<comment type="similarity">
    <text evidence="2">Belongs to the NRDE2 family.</text>
</comment>
<dbReference type="STRING" id="578458.D8PPC5"/>
<dbReference type="InParanoid" id="D8PPC5"/>
<keyword evidence="6" id="KW-1185">Reference proteome</keyword>
<evidence type="ECO:0000256" key="1">
    <source>
        <dbReference type="ARBA" id="ARBA00004123"/>
    </source>
</evidence>